<evidence type="ECO:0000256" key="4">
    <source>
        <dbReference type="ARBA" id="ARBA00022692"/>
    </source>
</evidence>
<gene>
    <name evidence="7" type="ORF">K469DRAFT_603203</name>
</gene>
<proteinExistence type="inferred from homology"/>
<dbReference type="GO" id="GO:0015109">
    <property type="term" value="F:chromate transmembrane transporter activity"/>
    <property type="evidence" value="ECO:0007669"/>
    <property type="project" value="InterPro"/>
</dbReference>
<sequence length="65" mass="7562">NKSLPNRLADVFVRTWDLGFTAFGGPPVHFQILHQRFVEGRGGKQKWVNEQTVSWIVSLFWGFEE</sequence>
<name>A0A6A6DGF8_9PEZI</name>
<keyword evidence="8" id="KW-1185">Reference proteome</keyword>
<dbReference type="PANTHER" id="PTHR33567:SF3">
    <property type="entry name" value="CHROMATE ION TRANSPORTER (EUROFUNG)"/>
    <property type="match status" value="1"/>
</dbReference>
<keyword evidence="3" id="KW-1003">Cell membrane</keyword>
<evidence type="ECO:0000256" key="1">
    <source>
        <dbReference type="ARBA" id="ARBA00004651"/>
    </source>
</evidence>
<keyword evidence="6" id="KW-0472">Membrane</keyword>
<dbReference type="OrthoDB" id="2160638at2759"/>
<dbReference type="EMBL" id="ML994688">
    <property type="protein sequence ID" value="KAF2177482.1"/>
    <property type="molecule type" value="Genomic_DNA"/>
</dbReference>
<keyword evidence="5" id="KW-1133">Transmembrane helix</keyword>
<evidence type="ECO:0000256" key="5">
    <source>
        <dbReference type="ARBA" id="ARBA00022989"/>
    </source>
</evidence>
<dbReference type="GO" id="GO:0005886">
    <property type="term" value="C:plasma membrane"/>
    <property type="evidence" value="ECO:0007669"/>
    <property type="project" value="UniProtKB-SubCell"/>
</dbReference>
<evidence type="ECO:0000256" key="6">
    <source>
        <dbReference type="ARBA" id="ARBA00023136"/>
    </source>
</evidence>
<dbReference type="PANTHER" id="PTHR33567">
    <property type="entry name" value="CHROMATE ION TRANSPORTER (EUROFUNG)"/>
    <property type="match status" value="1"/>
</dbReference>
<evidence type="ECO:0000256" key="2">
    <source>
        <dbReference type="ARBA" id="ARBA00005262"/>
    </source>
</evidence>
<feature type="non-terminal residue" evidence="7">
    <location>
        <position position="1"/>
    </location>
</feature>
<dbReference type="AlphaFoldDB" id="A0A6A6DGF8"/>
<evidence type="ECO:0000313" key="8">
    <source>
        <dbReference type="Proteomes" id="UP000800200"/>
    </source>
</evidence>
<organism evidence="7 8">
    <name type="scientific">Zopfia rhizophila CBS 207.26</name>
    <dbReference type="NCBI Taxonomy" id="1314779"/>
    <lineage>
        <taxon>Eukaryota</taxon>
        <taxon>Fungi</taxon>
        <taxon>Dikarya</taxon>
        <taxon>Ascomycota</taxon>
        <taxon>Pezizomycotina</taxon>
        <taxon>Dothideomycetes</taxon>
        <taxon>Dothideomycetes incertae sedis</taxon>
        <taxon>Zopfiaceae</taxon>
        <taxon>Zopfia</taxon>
    </lineage>
</organism>
<keyword evidence="4" id="KW-0812">Transmembrane</keyword>
<evidence type="ECO:0000256" key="3">
    <source>
        <dbReference type="ARBA" id="ARBA00022475"/>
    </source>
</evidence>
<reference evidence="7" key="1">
    <citation type="journal article" date="2020" name="Stud. Mycol.">
        <title>101 Dothideomycetes genomes: a test case for predicting lifestyles and emergence of pathogens.</title>
        <authorList>
            <person name="Haridas S."/>
            <person name="Albert R."/>
            <person name="Binder M."/>
            <person name="Bloem J."/>
            <person name="Labutti K."/>
            <person name="Salamov A."/>
            <person name="Andreopoulos B."/>
            <person name="Baker S."/>
            <person name="Barry K."/>
            <person name="Bills G."/>
            <person name="Bluhm B."/>
            <person name="Cannon C."/>
            <person name="Castanera R."/>
            <person name="Culley D."/>
            <person name="Daum C."/>
            <person name="Ezra D."/>
            <person name="Gonzalez J."/>
            <person name="Henrissat B."/>
            <person name="Kuo A."/>
            <person name="Liang C."/>
            <person name="Lipzen A."/>
            <person name="Lutzoni F."/>
            <person name="Magnuson J."/>
            <person name="Mondo S."/>
            <person name="Nolan M."/>
            <person name="Ohm R."/>
            <person name="Pangilinan J."/>
            <person name="Park H.-J."/>
            <person name="Ramirez L."/>
            <person name="Alfaro M."/>
            <person name="Sun H."/>
            <person name="Tritt A."/>
            <person name="Yoshinaga Y."/>
            <person name="Zwiers L.-H."/>
            <person name="Turgeon B."/>
            <person name="Goodwin S."/>
            <person name="Spatafora J."/>
            <person name="Crous P."/>
            <person name="Grigoriev I."/>
        </authorList>
    </citation>
    <scope>NUCLEOTIDE SEQUENCE</scope>
    <source>
        <strain evidence="7">CBS 207.26</strain>
    </source>
</reference>
<dbReference type="Proteomes" id="UP000800200">
    <property type="component" value="Unassembled WGS sequence"/>
</dbReference>
<accession>A0A6A6DGF8</accession>
<comment type="similarity">
    <text evidence="2">Belongs to the chromate ion transporter (CHR) (TC 2.A.51) family.</text>
</comment>
<evidence type="ECO:0000313" key="7">
    <source>
        <dbReference type="EMBL" id="KAF2177482.1"/>
    </source>
</evidence>
<dbReference type="Pfam" id="PF02417">
    <property type="entry name" value="Chromate_transp"/>
    <property type="match status" value="1"/>
</dbReference>
<dbReference type="InterPro" id="IPR003370">
    <property type="entry name" value="Chromate_transpt"/>
</dbReference>
<comment type="subcellular location">
    <subcellularLocation>
        <location evidence="1">Cell membrane</location>
        <topology evidence="1">Multi-pass membrane protein</topology>
    </subcellularLocation>
</comment>
<protein>
    <submittedName>
        <fullName evidence="7">Uncharacterized protein</fullName>
    </submittedName>
</protein>